<comment type="caution">
    <text evidence="1">The sequence shown here is derived from an EMBL/GenBank/DDBJ whole genome shotgun (WGS) entry which is preliminary data.</text>
</comment>
<evidence type="ECO:0000313" key="2">
    <source>
        <dbReference type="Proteomes" id="UP000606786"/>
    </source>
</evidence>
<dbReference type="Proteomes" id="UP000606786">
    <property type="component" value="Unassembled WGS sequence"/>
</dbReference>
<accession>A0A811U5Q6</accession>
<evidence type="ECO:0000313" key="1">
    <source>
        <dbReference type="EMBL" id="CAD6992595.1"/>
    </source>
</evidence>
<dbReference type="AlphaFoldDB" id="A0A811U5Q6"/>
<reference evidence="1" key="1">
    <citation type="submission" date="2020-11" db="EMBL/GenBank/DDBJ databases">
        <authorList>
            <person name="Whitehead M."/>
        </authorList>
    </citation>
    <scope>NUCLEOTIDE SEQUENCE</scope>
    <source>
        <strain evidence="1">EGII</strain>
    </source>
</reference>
<protein>
    <submittedName>
        <fullName evidence="1">(Mediterranean fruit fly) hypothetical protein</fullName>
    </submittedName>
</protein>
<sequence>METECFKWEFCKREYYKACTVIICLSHFSFAFRRTVLVCTISRVYCSNSTNTSKGISKLCIPLYCGAPTAAGEK</sequence>
<gene>
    <name evidence="1" type="ORF">CCAP1982_LOCUS1444</name>
</gene>
<name>A0A811U5Q6_CERCA</name>
<keyword evidence="2" id="KW-1185">Reference proteome</keyword>
<dbReference type="EMBL" id="CAJHJT010000001">
    <property type="protein sequence ID" value="CAD6992595.1"/>
    <property type="molecule type" value="Genomic_DNA"/>
</dbReference>
<organism evidence="1 2">
    <name type="scientific">Ceratitis capitata</name>
    <name type="common">Mediterranean fruit fly</name>
    <name type="synonym">Tephritis capitata</name>
    <dbReference type="NCBI Taxonomy" id="7213"/>
    <lineage>
        <taxon>Eukaryota</taxon>
        <taxon>Metazoa</taxon>
        <taxon>Ecdysozoa</taxon>
        <taxon>Arthropoda</taxon>
        <taxon>Hexapoda</taxon>
        <taxon>Insecta</taxon>
        <taxon>Pterygota</taxon>
        <taxon>Neoptera</taxon>
        <taxon>Endopterygota</taxon>
        <taxon>Diptera</taxon>
        <taxon>Brachycera</taxon>
        <taxon>Muscomorpha</taxon>
        <taxon>Tephritoidea</taxon>
        <taxon>Tephritidae</taxon>
        <taxon>Ceratitis</taxon>
        <taxon>Ceratitis</taxon>
    </lineage>
</organism>
<proteinExistence type="predicted"/>